<reference evidence="3" key="2">
    <citation type="submission" date="2023-05" db="EMBL/GenBank/DDBJ databases">
        <authorList>
            <person name="Schelkunov M.I."/>
        </authorList>
    </citation>
    <scope>NUCLEOTIDE SEQUENCE</scope>
    <source>
        <strain evidence="3">Hsosn_3</strain>
        <tissue evidence="3">Leaf</tissue>
    </source>
</reference>
<reference evidence="3" key="1">
    <citation type="submission" date="2023-02" db="EMBL/GenBank/DDBJ databases">
        <title>Genome of toxic invasive species Heracleum sosnowskyi carries increased number of genes despite the absence of recent whole-genome duplications.</title>
        <authorList>
            <person name="Schelkunov M."/>
            <person name="Shtratnikova V."/>
            <person name="Makarenko M."/>
            <person name="Klepikova A."/>
            <person name="Omelchenko D."/>
            <person name="Novikova G."/>
            <person name="Obukhova E."/>
            <person name="Bogdanov V."/>
            <person name="Penin A."/>
            <person name="Logacheva M."/>
        </authorList>
    </citation>
    <scope>NUCLEOTIDE SEQUENCE</scope>
    <source>
        <strain evidence="3">Hsosn_3</strain>
        <tissue evidence="3">Leaf</tissue>
    </source>
</reference>
<dbReference type="Gene3D" id="2.40.50.140">
    <property type="entry name" value="Nucleic acid-binding proteins"/>
    <property type="match status" value="2"/>
</dbReference>
<proteinExistence type="predicted"/>
<comment type="caution">
    <text evidence="3">The sequence shown here is derived from an EMBL/GenBank/DDBJ whole genome shotgun (WGS) entry which is preliminary data.</text>
</comment>
<evidence type="ECO:0000313" key="3">
    <source>
        <dbReference type="EMBL" id="KAK1382736.1"/>
    </source>
</evidence>
<gene>
    <name evidence="3" type="ORF">POM88_020471</name>
</gene>
<dbReference type="EMBL" id="JAUIZM010000005">
    <property type="protein sequence ID" value="KAK1382736.1"/>
    <property type="molecule type" value="Genomic_DNA"/>
</dbReference>
<dbReference type="InterPro" id="IPR013955">
    <property type="entry name" value="Rep_factor-A_C"/>
</dbReference>
<dbReference type="AlphaFoldDB" id="A0AAD8ICY6"/>
<dbReference type="InterPro" id="IPR012340">
    <property type="entry name" value="NA-bd_OB-fold"/>
</dbReference>
<evidence type="ECO:0000259" key="2">
    <source>
        <dbReference type="Pfam" id="PF08646"/>
    </source>
</evidence>
<feature type="compositionally biased region" description="Polar residues" evidence="1">
    <location>
        <begin position="304"/>
        <end position="331"/>
    </location>
</feature>
<evidence type="ECO:0000256" key="1">
    <source>
        <dbReference type="SAM" id="MobiDB-lite"/>
    </source>
</evidence>
<name>A0AAD8ICY6_9APIA</name>
<dbReference type="SUPFAM" id="SSF50249">
    <property type="entry name" value="Nucleic acid-binding proteins"/>
    <property type="match status" value="2"/>
</dbReference>
<keyword evidence="4" id="KW-1185">Reference proteome</keyword>
<dbReference type="Pfam" id="PF08646">
    <property type="entry name" value="Rep_fac-A_C"/>
    <property type="match status" value="1"/>
</dbReference>
<organism evidence="3 4">
    <name type="scientific">Heracleum sosnowskyi</name>
    <dbReference type="NCBI Taxonomy" id="360622"/>
    <lineage>
        <taxon>Eukaryota</taxon>
        <taxon>Viridiplantae</taxon>
        <taxon>Streptophyta</taxon>
        <taxon>Embryophyta</taxon>
        <taxon>Tracheophyta</taxon>
        <taxon>Spermatophyta</taxon>
        <taxon>Magnoliopsida</taxon>
        <taxon>eudicotyledons</taxon>
        <taxon>Gunneridae</taxon>
        <taxon>Pentapetalae</taxon>
        <taxon>asterids</taxon>
        <taxon>campanulids</taxon>
        <taxon>Apiales</taxon>
        <taxon>Apiaceae</taxon>
        <taxon>Apioideae</taxon>
        <taxon>apioid superclade</taxon>
        <taxon>Tordylieae</taxon>
        <taxon>Tordyliinae</taxon>
        <taxon>Heracleum</taxon>
    </lineage>
</organism>
<feature type="region of interest" description="Disordered" evidence="1">
    <location>
        <begin position="300"/>
        <end position="331"/>
    </location>
</feature>
<protein>
    <recommendedName>
        <fullName evidence="2">Replication factor A C-terminal domain-containing protein</fullName>
    </recommendedName>
</protein>
<feature type="domain" description="Replication factor A C-terminal" evidence="2">
    <location>
        <begin position="165"/>
        <end position="276"/>
    </location>
</feature>
<dbReference type="Proteomes" id="UP001237642">
    <property type="component" value="Unassembled WGS sequence"/>
</dbReference>
<dbReference type="PANTHER" id="PTHR47165">
    <property type="entry name" value="OS03G0429900 PROTEIN"/>
    <property type="match status" value="1"/>
</dbReference>
<evidence type="ECO:0000313" key="4">
    <source>
        <dbReference type="Proteomes" id="UP001237642"/>
    </source>
</evidence>
<sequence>MLEEEAPYPQPVDYYKYKSQPQQTEVTNSSYNKELRDLVNRLGQRNLQSKFSITDGSSNVNVTFWDALAKKFVHDLMQQIEDPVIIIITSCKVGTWNDQVDISNVATTYYLNHEHHSVKEIRKMLSNPNFTKKALQAKRKKKAKLMTIADIKKLGKESIEAEVITHANIQSVEETNVWYYSICTRCKQVLECKDGSFMFSNCNRRIPPPKKRYNISIVASDETGDIKINLDDREVRTLIRKRAEEIYKKQNGGVKFPKELKKLENIDITVKLIVKEVNVFNQAPMYWANNICQGFYTPEEPKPDSTTASTSTFHLDGMSTLNFETPQTKNK</sequence>
<accession>A0AAD8ICY6</accession>
<dbReference type="PANTHER" id="PTHR47165:SF4">
    <property type="entry name" value="OS03G0429900 PROTEIN"/>
    <property type="match status" value="1"/>
</dbReference>